<comment type="caution">
    <text evidence="1">The sequence shown here is derived from an EMBL/GenBank/DDBJ whole genome shotgun (WGS) entry which is preliminary data.</text>
</comment>
<evidence type="ECO:0000313" key="3">
    <source>
        <dbReference type="Proteomes" id="UP000235388"/>
    </source>
</evidence>
<evidence type="ECO:0000313" key="2">
    <source>
        <dbReference type="EMBL" id="PLW50245.1"/>
    </source>
</evidence>
<protein>
    <submittedName>
        <fullName evidence="1">Uncharacterized protein</fullName>
    </submittedName>
</protein>
<dbReference type="EMBL" id="PGCJ01001038">
    <property type="protein sequence ID" value="PLW10989.1"/>
    <property type="molecule type" value="Genomic_DNA"/>
</dbReference>
<accession>A0A2N5SCR2</accession>
<evidence type="ECO:0000313" key="1">
    <source>
        <dbReference type="EMBL" id="PLW10989.1"/>
    </source>
</evidence>
<dbReference type="EMBL" id="PGCJ01000091">
    <property type="protein sequence ID" value="PLW50245.1"/>
    <property type="molecule type" value="Genomic_DNA"/>
</dbReference>
<name>A0A2N5SCR2_9BASI</name>
<dbReference type="Proteomes" id="UP000235388">
    <property type="component" value="Unassembled WGS sequence"/>
</dbReference>
<reference evidence="1 3" key="1">
    <citation type="submission" date="2017-11" db="EMBL/GenBank/DDBJ databases">
        <title>De novo assembly and phasing of dikaryotic genomes from two isolates of Puccinia coronata f. sp. avenae, the causal agent of oat crown rust.</title>
        <authorList>
            <person name="Miller M.E."/>
            <person name="Zhang Y."/>
            <person name="Omidvar V."/>
            <person name="Sperschneider J."/>
            <person name="Schwessinger B."/>
            <person name="Raley C."/>
            <person name="Palmer J.M."/>
            <person name="Garnica D."/>
            <person name="Upadhyaya N."/>
            <person name="Rathjen J."/>
            <person name="Taylor J.M."/>
            <person name="Park R.F."/>
            <person name="Dodds P.N."/>
            <person name="Hirsch C.D."/>
            <person name="Kianian S.F."/>
            <person name="Figueroa M."/>
        </authorList>
    </citation>
    <scope>NUCLEOTIDE SEQUENCE [LARGE SCALE GENOMIC DNA]</scope>
    <source>
        <strain evidence="1">12NC29</strain>
    </source>
</reference>
<organism evidence="1 3">
    <name type="scientific">Puccinia coronata f. sp. avenae</name>
    <dbReference type="NCBI Taxonomy" id="200324"/>
    <lineage>
        <taxon>Eukaryota</taxon>
        <taxon>Fungi</taxon>
        <taxon>Dikarya</taxon>
        <taxon>Basidiomycota</taxon>
        <taxon>Pucciniomycotina</taxon>
        <taxon>Pucciniomycetes</taxon>
        <taxon>Pucciniales</taxon>
        <taxon>Pucciniaceae</taxon>
        <taxon>Puccinia</taxon>
    </lineage>
</organism>
<proteinExistence type="predicted"/>
<keyword evidence="3" id="KW-1185">Reference proteome</keyword>
<sequence>MLENTAGDVKQTGISQFFRVQPLFVNSSLPAMLAQMVASKFTSDAAIQFKLRRRATE</sequence>
<dbReference type="AlphaFoldDB" id="A0A2N5SCR2"/>
<gene>
    <name evidence="2" type="ORF">PCANC_12759</name>
    <name evidence="1" type="ORF">PCANC_24207</name>
</gene>